<feature type="compositionally biased region" description="Polar residues" evidence="1">
    <location>
        <begin position="17"/>
        <end position="27"/>
    </location>
</feature>
<comment type="caution">
    <text evidence="2">The sequence shown here is derived from an EMBL/GenBank/DDBJ whole genome shotgun (WGS) entry which is preliminary data.</text>
</comment>
<gene>
    <name evidence="2" type="ORF">Plil01_001339000</name>
</gene>
<evidence type="ECO:0000313" key="3">
    <source>
        <dbReference type="Proteomes" id="UP001165083"/>
    </source>
</evidence>
<organism evidence="2 3">
    <name type="scientific">Phytophthora lilii</name>
    <dbReference type="NCBI Taxonomy" id="2077276"/>
    <lineage>
        <taxon>Eukaryota</taxon>
        <taxon>Sar</taxon>
        <taxon>Stramenopiles</taxon>
        <taxon>Oomycota</taxon>
        <taxon>Peronosporomycetes</taxon>
        <taxon>Peronosporales</taxon>
        <taxon>Peronosporaceae</taxon>
        <taxon>Phytophthora</taxon>
    </lineage>
</organism>
<feature type="compositionally biased region" description="Low complexity" evidence="1">
    <location>
        <begin position="84"/>
        <end position="97"/>
    </location>
</feature>
<reference evidence="2" key="1">
    <citation type="submission" date="2023-04" db="EMBL/GenBank/DDBJ databases">
        <title>Phytophthora lilii NBRC 32176.</title>
        <authorList>
            <person name="Ichikawa N."/>
            <person name="Sato H."/>
            <person name="Tonouchi N."/>
        </authorList>
    </citation>
    <scope>NUCLEOTIDE SEQUENCE</scope>
    <source>
        <strain evidence="2">NBRC 32176</strain>
    </source>
</reference>
<dbReference type="Proteomes" id="UP001165083">
    <property type="component" value="Unassembled WGS sequence"/>
</dbReference>
<evidence type="ECO:0000313" key="2">
    <source>
        <dbReference type="EMBL" id="GMF31298.1"/>
    </source>
</evidence>
<name>A0A9W6UCY5_9STRA</name>
<sequence>MVDAENAAASDEFVLGSSPTGAATQDEASAVRNGVTAQDKGEAPAGTEVSSVLGVKEACQVEATETSPVTEAVLTPRDDDLIVSAGNNESAGGAAVVSPQFSTCSNAPGDDASEAPTEEFPVTPPSTPHFEASVPRSSSRLSTPGSRATSVWSRSRS</sequence>
<evidence type="ECO:0000256" key="1">
    <source>
        <dbReference type="SAM" id="MobiDB-lite"/>
    </source>
</evidence>
<accession>A0A9W6UCY5</accession>
<protein>
    <submittedName>
        <fullName evidence="2">Unnamed protein product</fullName>
    </submittedName>
</protein>
<feature type="region of interest" description="Disordered" evidence="1">
    <location>
        <begin position="1"/>
        <end position="49"/>
    </location>
</feature>
<dbReference type="AlphaFoldDB" id="A0A9W6UCY5"/>
<keyword evidence="3" id="KW-1185">Reference proteome</keyword>
<dbReference type="EMBL" id="BSXW01000894">
    <property type="protein sequence ID" value="GMF31298.1"/>
    <property type="molecule type" value="Genomic_DNA"/>
</dbReference>
<feature type="region of interest" description="Disordered" evidence="1">
    <location>
        <begin position="84"/>
        <end position="157"/>
    </location>
</feature>
<proteinExistence type="predicted"/>
<feature type="compositionally biased region" description="Polar residues" evidence="1">
    <location>
        <begin position="135"/>
        <end position="157"/>
    </location>
</feature>